<gene>
    <name evidence="4" type="ORF">VNI00_016828</name>
</gene>
<dbReference type="InterPro" id="IPR050425">
    <property type="entry name" value="NAD(P)_dehydrat-like"/>
</dbReference>
<evidence type="ECO:0000259" key="3">
    <source>
        <dbReference type="Pfam" id="PF01370"/>
    </source>
</evidence>
<evidence type="ECO:0000256" key="2">
    <source>
        <dbReference type="ARBA" id="ARBA00023445"/>
    </source>
</evidence>
<proteinExistence type="inferred from homology"/>
<dbReference type="SUPFAM" id="SSF51735">
    <property type="entry name" value="NAD(P)-binding Rossmann-fold domains"/>
    <property type="match status" value="1"/>
</dbReference>
<comment type="similarity">
    <text evidence="2">Belongs to the NAD(P)-dependent epimerase/dehydratase family. Dihydroflavonol-4-reductase subfamily.</text>
</comment>
<dbReference type="Gene3D" id="3.40.50.720">
    <property type="entry name" value="NAD(P)-binding Rossmann-like Domain"/>
    <property type="match status" value="1"/>
</dbReference>
<dbReference type="InterPro" id="IPR001509">
    <property type="entry name" value="Epimerase_deHydtase"/>
</dbReference>
<evidence type="ECO:0000313" key="5">
    <source>
        <dbReference type="Proteomes" id="UP001383192"/>
    </source>
</evidence>
<feature type="domain" description="NAD-dependent epimerase/dehydratase" evidence="3">
    <location>
        <begin position="8"/>
        <end position="253"/>
    </location>
</feature>
<evidence type="ECO:0000256" key="1">
    <source>
        <dbReference type="ARBA" id="ARBA00023002"/>
    </source>
</evidence>
<dbReference type="AlphaFoldDB" id="A0AAW0BBE7"/>
<dbReference type="PANTHER" id="PTHR10366">
    <property type="entry name" value="NAD DEPENDENT EPIMERASE/DEHYDRATASE"/>
    <property type="match status" value="1"/>
</dbReference>
<dbReference type="Pfam" id="PF01370">
    <property type="entry name" value="Epimerase"/>
    <property type="match status" value="1"/>
</dbReference>
<dbReference type="Proteomes" id="UP001383192">
    <property type="component" value="Unassembled WGS sequence"/>
</dbReference>
<dbReference type="EMBL" id="JAYKXP010000142">
    <property type="protein sequence ID" value="KAK7022938.1"/>
    <property type="molecule type" value="Genomic_DNA"/>
</dbReference>
<reference evidence="4 5" key="1">
    <citation type="submission" date="2024-01" db="EMBL/GenBank/DDBJ databases">
        <title>A draft genome for a cacao thread blight-causing isolate of Paramarasmius palmivorus.</title>
        <authorList>
            <person name="Baruah I.K."/>
            <person name="Bukari Y."/>
            <person name="Amoako-Attah I."/>
            <person name="Meinhardt L.W."/>
            <person name="Bailey B.A."/>
            <person name="Cohen S.P."/>
        </authorList>
    </citation>
    <scope>NUCLEOTIDE SEQUENCE [LARGE SCALE GENOMIC DNA]</scope>
    <source>
        <strain evidence="4 5">GH-12</strain>
    </source>
</reference>
<comment type="caution">
    <text evidence="4">The sequence shown here is derived from an EMBL/GenBank/DDBJ whole genome shotgun (WGS) entry which is preliminary data.</text>
</comment>
<dbReference type="PANTHER" id="PTHR10366:SF564">
    <property type="entry name" value="STEROL-4-ALPHA-CARBOXYLATE 3-DEHYDROGENASE, DECARBOXYLATING"/>
    <property type="match status" value="1"/>
</dbReference>
<evidence type="ECO:0000313" key="4">
    <source>
        <dbReference type="EMBL" id="KAK7022938.1"/>
    </source>
</evidence>
<name>A0AAW0BBE7_9AGAR</name>
<dbReference type="GO" id="GO:0016616">
    <property type="term" value="F:oxidoreductase activity, acting on the CH-OH group of donors, NAD or NADP as acceptor"/>
    <property type="evidence" value="ECO:0007669"/>
    <property type="project" value="TreeGrafter"/>
</dbReference>
<protein>
    <recommendedName>
        <fullName evidence="3">NAD-dependent epimerase/dehydratase domain-containing protein</fullName>
    </recommendedName>
</protein>
<sequence length="342" mass="37243">MSSTSGPVLVTGSTGFIGSHIVSQLLAKGIKVRAAVRSSSKLRKIFPDPSSPLDIVEIPGLFEDYSEALKDVSAVIHTACPAFFNGATNEETFEGIYEGTLSILRQAIASGIKKIIVTGSSLTLFDFGFREGFEGNIITEKNFGPMELRDIKPTQQDPGVVYHAAKTVTDKKMCELAREHSDVDPHFLPSLVLGPLVPHYPLPKDINHLGTNAVVYGLITGGLNGPDILPPHVFGYVVDVRDAAKAHVLALETPPVPGRYKRMIVSSGIFKWRDAVEVVKETHPELEHRLPAPDATLPAQTDAPMDLSFTIEVLGMKEYIPWEKSIIAALEICLEHERIFGA</sequence>
<keyword evidence="5" id="KW-1185">Reference proteome</keyword>
<dbReference type="InterPro" id="IPR036291">
    <property type="entry name" value="NAD(P)-bd_dom_sf"/>
</dbReference>
<keyword evidence="1" id="KW-0560">Oxidoreductase</keyword>
<accession>A0AAW0BBE7</accession>
<organism evidence="4 5">
    <name type="scientific">Paramarasmius palmivorus</name>
    <dbReference type="NCBI Taxonomy" id="297713"/>
    <lineage>
        <taxon>Eukaryota</taxon>
        <taxon>Fungi</taxon>
        <taxon>Dikarya</taxon>
        <taxon>Basidiomycota</taxon>
        <taxon>Agaricomycotina</taxon>
        <taxon>Agaricomycetes</taxon>
        <taxon>Agaricomycetidae</taxon>
        <taxon>Agaricales</taxon>
        <taxon>Marasmiineae</taxon>
        <taxon>Marasmiaceae</taxon>
        <taxon>Paramarasmius</taxon>
    </lineage>
</organism>